<dbReference type="InterPro" id="IPR013324">
    <property type="entry name" value="RNA_pol_sigma_r3/r4-like"/>
</dbReference>
<keyword evidence="2" id="KW-0731">Sigma factor</keyword>
<dbReference type="PANTHER" id="PTHR43133:SF8">
    <property type="entry name" value="RNA POLYMERASE SIGMA FACTOR HI_1459-RELATED"/>
    <property type="match status" value="1"/>
</dbReference>
<keyword evidence="4" id="KW-0804">Transcription</keyword>
<dbReference type="PANTHER" id="PTHR43133">
    <property type="entry name" value="RNA POLYMERASE ECF-TYPE SIGMA FACTO"/>
    <property type="match status" value="1"/>
</dbReference>
<proteinExistence type="predicted"/>
<accession>A0A977KWP2</accession>
<reference evidence="6" key="1">
    <citation type="submission" date="2021-04" db="EMBL/GenBank/DDBJ databases">
        <title>Genome sequence of Woronichinia naegeliana from Washington state freshwater lake bloom.</title>
        <authorList>
            <person name="Dreher T.W."/>
        </authorList>
    </citation>
    <scope>NUCLEOTIDE SEQUENCE</scope>
    <source>
        <strain evidence="6">WA131</strain>
    </source>
</reference>
<evidence type="ECO:0000259" key="5">
    <source>
        <dbReference type="Pfam" id="PF08281"/>
    </source>
</evidence>
<dbReference type="SUPFAM" id="SSF88659">
    <property type="entry name" value="Sigma3 and sigma4 domains of RNA polymerase sigma factors"/>
    <property type="match status" value="1"/>
</dbReference>
<organism evidence="6">
    <name type="scientific">Woronichinia naegeliana WA131</name>
    <dbReference type="NCBI Taxonomy" id="2824559"/>
    <lineage>
        <taxon>Bacteria</taxon>
        <taxon>Bacillati</taxon>
        <taxon>Cyanobacteriota</taxon>
        <taxon>Cyanophyceae</taxon>
        <taxon>Synechococcales</taxon>
        <taxon>Coelosphaeriaceae</taxon>
        <taxon>Woronichinia</taxon>
    </lineage>
</organism>
<dbReference type="Proteomes" id="UP001065613">
    <property type="component" value="Chromosome"/>
</dbReference>
<keyword evidence="1" id="KW-0805">Transcription regulation</keyword>
<evidence type="ECO:0000313" key="6">
    <source>
        <dbReference type="EMBL" id="UXE61306.1"/>
    </source>
</evidence>
<gene>
    <name evidence="6" type="ORF">KA717_39095</name>
</gene>
<protein>
    <submittedName>
        <fullName evidence="6">Sigma-70 family RNA polymerase sigma factor</fullName>
    </submittedName>
</protein>
<dbReference type="InterPro" id="IPR036388">
    <property type="entry name" value="WH-like_DNA-bd_sf"/>
</dbReference>
<dbReference type="KEGG" id="wna:KA717_39095"/>
<dbReference type="Pfam" id="PF08281">
    <property type="entry name" value="Sigma70_r4_2"/>
    <property type="match status" value="1"/>
</dbReference>
<dbReference type="EMBL" id="CP073041">
    <property type="protein sequence ID" value="UXE61306.1"/>
    <property type="molecule type" value="Genomic_DNA"/>
</dbReference>
<keyword evidence="3" id="KW-0238">DNA-binding</keyword>
<dbReference type="GO" id="GO:0003677">
    <property type="term" value="F:DNA binding"/>
    <property type="evidence" value="ECO:0007669"/>
    <property type="project" value="UniProtKB-KW"/>
</dbReference>
<name>A0A977KWP2_9CYAN</name>
<dbReference type="GO" id="GO:0016987">
    <property type="term" value="F:sigma factor activity"/>
    <property type="evidence" value="ECO:0007669"/>
    <property type="project" value="UniProtKB-KW"/>
</dbReference>
<dbReference type="GO" id="GO:0006352">
    <property type="term" value="P:DNA-templated transcription initiation"/>
    <property type="evidence" value="ECO:0007669"/>
    <property type="project" value="InterPro"/>
</dbReference>
<evidence type="ECO:0000256" key="3">
    <source>
        <dbReference type="ARBA" id="ARBA00023125"/>
    </source>
</evidence>
<dbReference type="InterPro" id="IPR039425">
    <property type="entry name" value="RNA_pol_sigma-70-like"/>
</dbReference>
<dbReference type="InterPro" id="IPR013249">
    <property type="entry name" value="RNA_pol_sigma70_r4_t2"/>
</dbReference>
<sequence length="140" mass="16885">MLLFEFGIAAYQKFSRHFERIYCIKAWLRQLLFHLYLDQYRKTHSSPLFTELLEDNVTNDRFLSPLSAVLKQELEEKFQQSVLHLPPTLYRSFYLRFYEKQSYTDIARSQSISVCNARKRVQLARTKLKQELKAYLCDEM</sequence>
<dbReference type="AlphaFoldDB" id="A0A977KWP2"/>
<feature type="domain" description="RNA polymerase sigma factor 70 region 4 type 2" evidence="5">
    <location>
        <begin position="77"/>
        <end position="128"/>
    </location>
</feature>
<dbReference type="Gene3D" id="1.10.10.10">
    <property type="entry name" value="Winged helix-like DNA-binding domain superfamily/Winged helix DNA-binding domain"/>
    <property type="match status" value="1"/>
</dbReference>
<evidence type="ECO:0000256" key="2">
    <source>
        <dbReference type="ARBA" id="ARBA00023082"/>
    </source>
</evidence>
<evidence type="ECO:0000256" key="1">
    <source>
        <dbReference type="ARBA" id="ARBA00023015"/>
    </source>
</evidence>
<evidence type="ECO:0000256" key="4">
    <source>
        <dbReference type="ARBA" id="ARBA00023163"/>
    </source>
</evidence>